<dbReference type="PANTHER" id="PTHR45295:SF3">
    <property type="entry name" value="CHAPERONE DNAJ-DOMAIN SUPERFAMILY PROTEIN"/>
    <property type="match status" value="1"/>
</dbReference>
<organism evidence="1 2">
    <name type="scientific">Ambrosia artemisiifolia</name>
    <name type="common">Common ragweed</name>
    <dbReference type="NCBI Taxonomy" id="4212"/>
    <lineage>
        <taxon>Eukaryota</taxon>
        <taxon>Viridiplantae</taxon>
        <taxon>Streptophyta</taxon>
        <taxon>Embryophyta</taxon>
        <taxon>Tracheophyta</taxon>
        <taxon>Spermatophyta</taxon>
        <taxon>Magnoliopsida</taxon>
        <taxon>eudicotyledons</taxon>
        <taxon>Gunneridae</taxon>
        <taxon>Pentapetalae</taxon>
        <taxon>asterids</taxon>
        <taxon>campanulids</taxon>
        <taxon>Asterales</taxon>
        <taxon>Asteraceae</taxon>
        <taxon>Asteroideae</taxon>
        <taxon>Heliantheae alliance</taxon>
        <taxon>Heliantheae</taxon>
        <taxon>Ambrosia</taxon>
    </lineage>
</organism>
<protein>
    <submittedName>
        <fullName evidence="1">Uncharacterized protein</fullName>
    </submittedName>
</protein>
<evidence type="ECO:0000313" key="2">
    <source>
        <dbReference type="Proteomes" id="UP001206925"/>
    </source>
</evidence>
<dbReference type="Proteomes" id="UP001206925">
    <property type="component" value="Unassembled WGS sequence"/>
</dbReference>
<dbReference type="AlphaFoldDB" id="A0AAD5CAC5"/>
<dbReference type="EMBL" id="JAMZMK010008989">
    <property type="protein sequence ID" value="KAI7737603.1"/>
    <property type="molecule type" value="Genomic_DNA"/>
</dbReference>
<comment type="caution">
    <text evidence="1">The sequence shown here is derived from an EMBL/GenBank/DDBJ whole genome shotgun (WGS) entry which is preliminary data.</text>
</comment>
<gene>
    <name evidence="1" type="ORF">M8C21_015532</name>
</gene>
<feature type="non-terminal residue" evidence="1">
    <location>
        <position position="1"/>
    </location>
</feature>
<accession>A0AAD5CAC5</accession>
<reference evidence="1" key="1">
    <citation type="submission" date="2022-06" db="EMBL/GenBank/DDBJ databases">
        <title>Uncovering the hologenomic basis of an extraordinary plant invasion.</title>
        <authorList>
            <person name="Bieker V.C."/>
            <person name="Martin M.D."/>
            <person name="Gilbert T."/>
            <person name="Hodgins K."/>
            <person name="Battlay P."/>
            <person name="Petersen B."/>
            <person name="Wilson J."/>
        </authorList>
    </citation>
    <scope>NUCLEOTIDE SEQUENCE</scope>
    <source>
        <strain evidence="1">AA19_3_7</strain>
        <tissue evidence="1">Leaf</tissue>
    </source>
</reference>
<evidence type="ECO:0000313" key="1">
    <source>
        <dbReference type="EMBL" id="KAI7737603.1"/>
    </source>
</evidence>
<name>A0AAD5CAC5_AMBAR</name>
<sequence length="136" mass="15554">VLSSLSKSEFMESEYLDPFDAPEYEAFDISLLMRFYVLAKYISMTYFGQHICRVSLFLCKGSTSCLYVQFFNARTASQGHGEDYEVQLAVGQCPRSCIPYVTPSQRVILEELLGRYTLTTTKNVLNSYLINLHCLD</sequence>
<proteinExistence type="predicted"/>
<dbReference type="PANTHER" id="PTHR45295">
    <property type="entry name" value="CHAPERONE PROTEIN DNAJ C76, CHLOROPLASTIC"/>
    <property type="match status" value="1"/>
</dbReference>
<keyword evidence="2" id="KW-1185">Reference proteome</keyword>